<accession>A0ABV5AEK8</accession>
<dbReference type="GO" id="GO:0004828">
    <property type="term" value="F:serine-tRNA ligase activity"/>
    <property type="evidence" value="ECO:0007669"/>
    <property type="project" value="UniProtKB-EC"/>
</dbReference>
<comment type="function">
    <text evidence="12">Catalyzes the attachment of serine to tRNA(Ser). Is also able to aminoacylate tRNA(Sec) with serine, to form the misacylated tRNA L-seryl-tRNA(Sec), which will be further converted into selenocysteinyl-tRNA(Sec).</text>
</comment>
<dbReference type="InterPro" id="IPR033729">
    <property type="entry name" value="SerRS_core"/>
</dbReference>
<dbReference type="Pfam" id="PF02403">
    <property type="entry name" value="Seryl_tRNA_N"/>
    <property type="match status" value="1"/>
</dbReference>
<evidence type="ECO:0000256" key="5">
    <source>
        <dbReference type="ARBA" id="ARBA00022598"/>
    </source>
</evidence>
<evidence type="ECO:0000256" key="7">
    <source>
        <dbReference type="ARBA" id="ARBA00022840"/>
    </source>
</evidence>
<evidence type="ECO:0000256" key="10">
    <source>
        <dbReference type="ARBA" id="ARBA00047929"/>
    </source>
</evidence>
<reference evidence="14 15" key="1">
    <citation type="journal article" date="2024" name="Int. J. Mol. Sci.">
        <title>Exploration of Alicyclobacillus spp. Genome in Search of Antibiotic Resistance.</title>
        <authorList>
            <person name="Bucka-Kolendo J."/>
            <person name="Kiousi D.E."/>
            <person name="Dekowska A."/>
            <person name="Mikolajczuk-Szczyrba A."/>
            <person name="Karadedos D.M."/>
            <person name="Michael P."/>
            <person name="Galanis A."/>
            <person name="Sokolowska B."/>
        </authorList>
    </citation>
    <scope>NUCLEOTIDE SEQUENCE [LARGE SCALE GENOMIC DNA]</scope>
    <source>
        <strain evidence="14 15">KKP 3000</strain>
    </source>
</reference>
<dbReference type="CDD" id="cd00770">
    <property type="entry name" value="SerRS_core"/>
    <property type="match status" value="1"/>
</dbReference>
<dbReference type="RefSeq" id="WP_275474699.1">
    <property type="nucleotide sequence ID" value="NZ_CP162940.1"/>
</dbReference>
<comment type="similarity">
    <text evidence="3 12">Belongs to the class-II aminoacyl-tRNA synthetase family. Type-1 seryl-tRNA synthetase subfamily.</text>
</comment>
<dbReference type="PRINTS" id="PR00981">
    <property type="entry name" value="TRNASYNTHSER"/>
</dbReference>
<dbReference type="HAMAP" id="MF_00176">
    <property type="entry name" value="Ser_tRNA_synth_type1"/>
    <property type="match status" value="1"/>
</dbReference>
<dbReference type="InterPro" id="IPR006195">
    <property type="entry name" value="aa-tRNA-synth_II"/>
</dbReference>
<comment type="domain">
    <text evidence="12">Consists of two distinct domains, a catalytic core and a N-terminal extension that is involved in tRNA binding.</text>
</comment>
<dbReference type="SUPFAM" id="SSF55681">
    <property type="entry name" value="Class II aaRS and biotin synthetases"/>
    <property type="match status" value="1"/>
</dbReference>
<dbReference type="EC" id="6.1.1.11" evidence="12"/>
<dbReference type="SUPFAM" id="SSF46589">
    <property type="entry name" value="tRNA-binding arm"/>
    <property type="match status" value="1"/>
</dbReference>
<evidence type="ECO:0000256" key="2">
    <source>
        <dbReference type="ARBA" id="ARBA00005045"/>
    </source>
</evidence>
<comment type="pathway">
    <text evidence="2 12">Aminoacyl-tRNA biosynthesis; selenocysteinyl-tRNA(Sec) biosynthesis; L-seryl-tRNA(Sec) from L-serine and tRNA(Sec): step 1/1.</text>
</comment>
<comment type="subcellular location">
    <subcellularLocation>
        <location evidence="1 12">Cytoplasm</location>
    </subcellularLocation>
</comment>
<feature type="binding site" evidence="12">
    <location>
        <begin position="262"/>
        <end position="264"/>
    </location>
    <ligand>
        <name>ATP</name>
        <dbReference type="ChEBI" id="CHEBI:30616"/>
    </ligand>
</feature>
<evidence type="ECO:0000313" key="15">
    <source>
        <dbReference type="Proteomes" id="UP001579974"/>
    </source>
</evidence>
<dbReference type="InterPro" id="IPR010978">
    <property type="entry name" value="tRNA-bd_arm"/>
</dbReference>
<keyword evidence="15" id="KW-1185">Reference proteome</keyword>
<evidence type="ECO:0000256" key="4">
    <source>
        <dbReference type="ARBA" id="ARBA00022490"/>
    </source>
</evidence>
<keyword evidence="8 12" id="KW-0648">Protein biosynthesis</keyword>
<keyword evidence="6 12" id="KW-0547">Nucleotide-binding</keyword>
<protein>
    <recommendedName>
        <fullName evidence="12">Serine--tRNA ligase</fullName>
        <ecNumber evidence="12">6.1.1.11</ecNumber>
    </recommendedName>
    <alternativeName>
        <fullName evidence="12">Seryl-tRNA synthetase</fullName>
        <shortName evidence="12">SerRS</shortName>
    </alternativeName>
    <alternativeName>
        <fullName evidence="12">Seryl-tRNA(Ser/Sec) synthetase</fullName>
    </alternativeName>
</protein>
<dbReference type="NCBIfam" id="TIGR00414">
    <property type="entry name" value="serS"/>
    <property type="match status" value="1"/>
</dbReference>
<organism evidence="14 15">
    <name type="scientific">Alicyclobacillus fastidiosus</name>
    <dbReference type="NCBI Taxonomy" id="392011"/>
    <lineage>
        <taxon>Bacteria</taxon>
        <taxon>Bacillati</taxon>
        <taxon>Bacillota</taxon>
        <taxon>Bacilli</taxon>
        <taxon>Bacillales</taxon>
        <taxon>Alicyclobacillaceae</taxon>
        <taxon>Alicyclobacillus</taxon>
    </lineage>
</organism>
<evidence type="ECO:0000256" key="9">
    <source>
        <dbReference type="ARBA" id="ARBA00023146"/>
    </source>
</evidence>
<comment type="caution">
    <text evidence="14">The sequence shown here is derived from an EMBL/GenBank/DDBJ whole genome shotgun (WGS) entry which is preliminary data.</text>
</comment>
<evidence type="ECO:0000256" key="3">
    <source>
        <dbReference type="ARBA" id="ARBA00010728"/>
    </source>
</evidence>
<dbReference type="InterPro" id="IPR015866">
    <property type="entry name" value="Ser-tRNA-synth_1_N"/>
</dbReference>
<dbReference type="PROSITE" id="PS50862">
    <property type="entry name" value="AA_TRNA_LIGASE_II"/>
    <property type="match status" value="1"/>
</dbReference>
<feature type="binding site" evidence="12">
    <location>
        <position position="385"/>
    </location>
    <ligand>
        <name>L-serine</name>
        <dbReference type="ChEBI" id="CHEBI:33384"/>
    </ligand>
</feature>
<sequence>MLDIRAIRQRPDEFKQKLGRKKVDPAVIDQLLAADEAWRANLTETERLKNLRNTTSEAIARKKKNGDDATDDIAQMKEVGSRIKEIDDIIRQQDETIRDILLSLPNVPHDSVPEGQSEDDNPVIRTWGELPEFDFEPKPHWEIAESLGILDTERAVKITGSRFVLYKGLGARLERALAAFMLDVHADKHGYTEMFPAFIANEESLIGTGNLPKFGDEMFKLEGLPYYLIPTAEVPLTNYYRDEILAAEQLPTKFAGYSSCFRSEAGSAGKDTRGLIRLHQFQKVELVLLCHPDKSYDMLEQLTKDCADILEALDLPYRQIEICTGDLGSKDAKKYDLEVWIPASNTYREISSCTNFEEFQARRANLRFRPDDTSKPEFVHTLNGSGLAVGRTVAAILENNQQADGSVRIPKALVPYMGGIEVITAAAPVKA</sequence>
<proteinExistence type="inferred from homology"/>
<feature type="binding site" evidence="12">
    <location>
        <position position="285"/>
    </location>
    <ligand>
        <name>L-serine</name>
        <dbReference type="ChEBI" id="CHEBI:33384"/>
    </ligand>
</feature>
<dbReference type="InterPro" id="IPR045864">
    <property type="entry name" value="aa-tRNA-synth_II/BPL/LPL"/>
</dbReference>
<keyword evidence="5 12" id="KW-0436">Ligase</keyword>
<dbReference type="InterPro" id="IPR002314">
    <property type="entry name" value="aa-tRNA-synt_IIb"/>
</dbReference>
<keyword evidence="9 12" id="KW-0030">Aminoacyl-tRNA synthetase</keyword>
<dbReference type="Gene3D" id="3.30.930.10">
    <property type="entry name" value="Bira Bifunctional Protein, Domain 2"/>
    <property type="match status" value="1"/>
</dbReference>
<comment type="catalytic activity">
    <reaction evidence="11 12">
        <text>tRNA(Ser) + L-serine + ATP = L-seryl-tRNA(Ser) + AMP + diphosphate + H(+)</text>
        <dbReference type="Rhea" id="RHEA:12292"/>
        <dbReference type="Rhea" id="RHEA-COMP:9669"/>
        <dbReference type="Rhea" id="RHEA-COMP:9703"/>
        <dbReference type="ChEBI" id="CHEBI:15378"/>
        <dbReference type="ChEBI" id="CHEBI:30616"/>
        <dbReference type="ChEBI" id="CHEBI:33019"/>
        <dbReference type="ChEBI" id="CHEBI:33384"/>
        <dbReference type="ChEBI" id="CHEBI:78442"/>
        <dbReference type="ChEBI" id="CHEBI:78533"/>
        <dbReference type="ChEBI" id="CHEBI:456215"/>
        <dbReference type="EC" id="6.1.1.11"/>
    </reaction>
</comment>
<dbReference type="PANTHER" id="PTHR43697:SF1">
    <property type="entry name" value="SERINE--TRNA LIGASE"/>
    <property type="match status" value="1"/>
</dbReference>
<evidence type="ECO:0000313" key="14">
    <source>
        <dbReference type="EMBL" id="MFB5190688.1"/>
    </source>
</evidence>
<evidence type="ECO:0000256" key="12">
    <source>
        <dbReference type="HAMAP-Rule" id="MF_00176"/>
    </source>
</evidence>
<comment type="caution">
    <text evidence="12">Lacks conserved residue(s) required for the propagation of feature annotation.</text>
</comment>
<feature type="domain" description="Aminoacyl-transfer RNA synthetases class-II family profile" evidence="13">
    <location>
        <begin position="170"/>
        <end position="410"/>
    </location>
</feature>
<comment type="subunit">
    <text evidence="12">Homodimer. The tRNA molecule binds across the dimer.</text>
</comment>
<keyword evidence="7 12" id="KW-0067">ATP-binding</keyword>
<dbReference type="Gene3D" id="1.10.287.40">
    <property type="entry name" value="Serine-tRNA synthetase, tRNA binding domain"/>
    <property type="match status" value="1"/>
</dbReference>
<dbReference type="Pfam" id="PF00587">
    <property type="entry name" value="tRNA-synt_2b"/>
    <property type="match status" value="1"/>
</dbReference>
<evidence type="ECO:0000259" key="13">
    <source>
        <dbReference type="PROSITE" id="PS50862"/>
    </source>
</evidence>
<dbReference type="PIRSF" id="PIRSF001529">
    <property type="entry name" value="Ser-tRNA-synth_IIa"/>
    <property type="match status" value="1"/>
</dbReference>
<dbReference type="InterPro" id="IPR002317">
    <property type="entry name" value="Ser-tRNA-ligase_type_1"/>
</dbReference>
<feature type="binding site" evidence="12">
    <location>
        <begin position="231"/>
        <end position="233"/>
    </location>
    <ligand>
        <name>L-serine</name>
        <dbReference type="ChEBI" id="CHEBI:33384"/>
    </ligand>
</feature>
<evidence type="ECO:0000256" key="1">
    <source>
        <dbReference type="ARBA" id="ARBA00004496"/>
    </source>
</evidence>
<keyword evidence="4 12" id="KW-0963">Cytoplasm</keyword>
<evidence type="ECO:0000256" key="6">
    <source>
        <dbReference type="ARBA" id="ARBA00022741"/>
    </source>
</evidence>
<gene>
    <name evidence="12 14" type="primary">serS</name>
    <name evidence="14" type="ORF">KKP3000_004160</name>
</gene>
<dbReference type="EMBL" id="JBDXSU010000006">
    <property type="protein sequence ID" value="MFB5190688.1"/>
    <property type="molecule type" value="Genomic_DNA"/>
</dbReference>
<evidence type="ECO:0000256" key="11">
    <source>
        <dbReference type="ARBA" id="ARBA00048823"/>
    </source>
</evidence>
<feature type="binding site" evidence="12">
    <location>
        <begin position="349"/>
        <end position="352"/>
    </location>
    <ligand>
        <name>ATP</name>
        <dbReference type="ChEBI" id="CHEBI:30616"/>
    </ligand>
</feature>
<dbReference type="InterPro" id="IPR042103">
    <property type="entry name" value="SerRS_1_N_sf"/>
</dbReference>
<name>A0ABV5AEK8_9BACL</name>
<comment type="catalytic activity">
    <reaction evidence="10 12">
        <text>tRNA(Sec) + L-serine + ATP = L-seryl-tRNA(Sec) + AMP + diphosphate + H(+)</text>
        <dbReference type="Rhea" id="RHEA:42580"/>
        <dbReference type="Rhea" id="RHEA-COMP:9742"/>
        <dbReference type="Rhea" id="RHEA-COMP:10128"/>
        <dbReference type="ChEBI" id="CHEBI:15378"/>
        <dbReference type="ChEBI" id="CHEBI:30616"/>
        <dbReference type="ChEBI" id="CHEBI:33019"/>
        <dbReference type="ChEBI" id="CHEBI:33384"/>
        <dbReference type="ChEBI" id="CHEBI:78442"/>
        <dbReference type="ChEBI" id="CHEBI:78533"/>
        <dbReference type="ChEBI" id="CHEBI:456215"/>
        <dbReference type="EC" id="6.1.1.11"/>
    </reaction>
</comment>
<evidence type="ECO:0000256" key="8">
    <source>
        <dbReference type="ARBA" id="ARBA00022917"/>
    </source>
</evidence>
<dbReference type="Proteomes" id="UP001579974">
    <property type="component" value="Unassembled WGS sequence"/>
</dbReference>
<dbReference type="PANTHER" id="PTHR43697">
    <property type="entry name" value="SERYL-TRNA SYNTHETASE"/>
    <property type="match status" value="1"/>
</dbReference>